<evidence type="ECO:0000313" key="1">
    <source>
        <dbReference type="EMBL" id="MCK8480954.1"/>
    </source>
</evidence>
<name>A0ABT0HAA6_9FLAO</name>
<sequence length="80" mass="9685">MFENQQKGQYNIDFGKERIKPLENWPKQEHFPLNLKEYSRNVQKVIQEDIVAHVASRHYKSQPFPLTWRVLMKQEVSTKE</sequence>
<evidence type="ECO:0000313" key="2">
    <source>
        <dbReference type="Proteomes" id="UP001203687"/>
    </source>
</evidence>
<comment type="caution">
    <text evidence="1">The sequence shown here is derived from an EMBL/GenBank/DDBJ whole genome shotgun (WGS) entry which is preliminary data.</text>
</comment>
<keyword evidence="2" id="KW-1185">Reference proteome</keyword>
<reference evidence="1" key="1">
    <citation type="submission" date="2022-04" db="EMBL/GenBank/DDBJ databases">
        <authorList>
            <person name="Ren T."/>
        </authorList>
    </citation>
    <scope>NUCLEOTIDE SEQUENCE</scope>
    <source>
        <strain evidence="1">F63249</strain>
    </source>
</reference>
<dbReference type="RefSeq" id="WP_204344745.1">
    <property type="nucleotide sequence ID" value="NZ_JACNMJ010000001.1"/>
</dbReference>
<dbReference type="Proteomes" id="UP001203687">
    <property type="component" value="Unassembled WGS sequence"/>
</dbReference>
<accession>A0ABT0HAA6</accession>
<proteinExistence type="predicted"/>
<dbReference type="EMBL" id="JALPQF010000009">
    <property type="protein sequence ID" value="MCK8480954.1"/>
    <property type="molecule type" value="Genomic_DNA"/>
</dbReference>
<protein>
    <submittedName>
        <fullName evidence="1">Uncharacterized protein</fullName>
    </submittedName>
</protein>
<gene>
    <name evidence="1" type="ORF">MUY34_09990</name>
</gene>
<organism evidence="1 2">
    <name type="scientific">Psychroserpens algicola</name>
    <dbReference type="NCBI Taxonomy" id="1719034"/>
    <lineage>
        <taxon>Bacteria</taxon>
        <taxon>Pseudomonadati</taxon>
        <taxon>Bacteroidota</taxon>
        <taxon>Flavobacteriia</taxon>
        <taxon>Flavobacteriales</taxon>
        <taxon>Flavobacteriaceae</taxon>
        <taxon>Psychroserpens</taxon>
    </lineage>
</organism>